<feature type="domain" description="CobQ/CobB/MinD/ParA nucleotide binding" evidence="1">
    <location>
        <begin position="8"/>
        <end position="136"/>
    </location>
</feature>
<evidence type="ECO:0000313" key="3">
    <source>
        <dbReference type="Proteomes" id="UP000033352"/>
    </source>
</evidence>
<reference evidence="2 3" key="1">
    <citation type="submission" date="2015-03" db="EMBL/GenBank/DDBJ databases">
        <authorList>
            <person name="McCorrison J."/>
            <person name="Sanka R."/>
            <person name="Adams M."/>
            <person name="Brinkac L."/>
            <person name="Nierman W."/>
            <person name="Sutton G."/>
            <person name="Nelson K."/>
            <person name="Kiedrowski L."/>
            <person name="Guerrero D."/>
            <person name="Bonomo R."/>
        </authorList>
    </citation>
    <scope>NUCLEOTIDE SEQUENCE [LARGE SCALE GENOMIC DNA]</scope>
    <source>
        <strain evidence="2 3">35699</strain>
    </source>
</reference>
<dbReference type="RefSeq" id="WP_015060218.1">
    <property type="nucleotide sequence ID" value="NZ_JZYX01000075.1"/>
</dbReference>
<proteinExistence type="predicted"/>
<dbReference type="Pfam" id="PF01656">
    <property type="entry name" value="CbiA"/>
    <property type="match status" value="1"/>
</dbReference>
<evidence type="ECO:0000259" key="1">
    <source>
        <dbReference type="Pfam" id="PF01656"/>
    </source>
</evidence>
<dbReference type="AlphaFoldDB" id="A0A0F1A6M5"/>
<sequence>MAKSIYLIGGSKGGVGKSLVTMATVDYLQERGESVLLIESDTSNPDVWKAYKESTETELINLDEADGWIQLVNLCDSKPDSVVVINTAARNNKGVSAYGETLNSTLEELKRKLVTLWVINRQRDSLELLKEYMDAIPNADVHVVRNGHFGEENKFELYNGSKLRTAVEERGGKSVTFPDMADRVSDDIYSKRMSIAVALKELPIGNRAELTRWRNEAKKVLEAVVHE</sequence>
<accession>A0A0F1A6M5</accession>
<gene>
    <name evidence="2" type="ORF">SS37_23685</name>
</gene>
<comment type="caution">
    <text evidence="2">The sequence shown here is derived from an EMBL/GenBank/DDBJ whole genome shotgun (WGS) entry which is preliminary data.</text>
</comment>
<evidence type="ECO:0000313" key="2">
    <source>
        <dbReference type="EMBL" id="KJN16510.1"/>
    </source>
</evidence>
<name>A0A0F1A6M5_9ENTR</name>
<protein>
    <submittedName>
        <fullName evidence="2">Protein mobD</fullName>
    </submittedName>
</protein>
<dbReference type="InterPro" id="IPR002586">
    <property type="entry name" value="CobQ/CobB/MinD/ParA_Nub-bd_dom"/>
</dbReference>
<dbReference type="Gene3D" id="3.40.50.300">
    <property type="entry name" value="P-loop containing nucleotide triphosphate hydrolases"/>
    <property type="match status" value="1"/>
</dbReference>
<dbReference type="InterPro" id="IPR027417">
    <property type="entry name" value="P-loop_NTPase"/>
</dbReference>
<dbReference type="SUPFAM" id="SSF52540">
    <property type="entry name" value="P-loop containing nucleoside triphosphate hydrolases"/>
    <property type="match status" value="1"/>
</dbReference>
<dbReference type="PATRIC" id="fig|1619248.3.peg.4729"/>
<dbReference type="EMBL" id="JZYX01000075">
    <property type="protein sequence ID" value="KJN16510.1"/>
    <property type="molecule type" value="Genomic_DNA"/>
</dbReference>
<dbReference type="Proteomes" id="UP000033352">
    <property type="component" value="Unassembled WGS sequence"/>
</dbReference>
<organism evidence="2 3">
    <name type="scientific">Enterobacter sichuanensis</name>
    <dbReference type="NCBI Taxonomy" id="2071710"/>
    <lineage>
        <taxon>Bacteria</taxon>
        <taxon>Pseudomonadati</taxon>
        <taxon>Pseudomonadota</taxon>
        <taxon>Gammaproteobacteria</taxon>
        <taxon>Enterobacterales</taxon>
        <taxon>Enterobacteriaceae</taxon>
        <taxon>Enterobacter</taxon>
        <taxon>Enterobacter cloacae complex</taxon>
    </lineage>
</organism>
<dbReference type="OrthoDB" id="5615423at2"/>